<evidence type="ECO:0000313" key="2">
    <source>
        <dbReference type="EMBL" id="CAH3019561.1"/>
    </source>
</evidence>
<dbReference type="EMBL" id="CALNXI010000119">
    <property type="protein sequence ID" value="CAH3019561.1"/>
    <property type="molecule type" value="Genomic_DNA"/>
</dbReference>
<feature type="compositionally biased region" description="Basic and acidic residues" evidence="1">
    <location>
        <begin position="67"/>
        <end position="92"/>
    </location>
</feature>
<feature type="region of interest" description="Disordered" evidence="1">
    <location>
        <begin position="1"/>
        <end position="207"/>
    </location>
</feature>
<feature type="compositionally biased region" description="Basic and acidic residues" evidence="1">
    <location>
        <begin position="188"/>
        <end position="199"/>
    </location>
</feature>
<sequence>MADVSDESYPTEPHKTKHKRDRNERRARDRANRYGDGMDGTSSPAKERNNPGLDDSGVANDLASTGDRVESARRDRRERRKPKEEVETHANDEAPVEGATAATEETSPKKSLKKDRKSENSAHKRQAKRHLREKRRSTGVVIMPGGADGDSEEDDLTKQVKTNTQQNEQANDDEVQSEDTPRSKGSNRRIEQKAQKDSETIQTQQLLEKIDDYETQIEDYKSELDKVNKELEQLRLDNQRLKIENSSLLRVISVMKPK</sequence>
<feature type="compositionally biased region" description="Basic and acidic residues" evidence="1">
    <location>
        <begin position="21"/>
        <end position="33"/>
    </location>
</feature>
<protein>
    <recommendedName>
        <fullName evidence="4">PRKC apoptosis WT1 regulator protein</fullName>
    </recommendedName>
</protein>
<dbReference type="InterPro" id="IPR026117">
    <property type="entry name" value="Par-4"/>
</dbReference>
<proteinExistence type="predicted"/>
<name>A0ABN8LQK1_9CNID</name>
<feature type="compositionally biased region" description="Basic residues" evidence="1">
    <location>
        <begin position="123"/>
        <end position="137"/>
    </location>
</feature>
<organism evidence="2 3">
    <name type="scientific">Porites evermanni</name>
    <dbReference type="NCBI Taxonomy" id="104178"/>
    <lineage>
        <taxon>Eukaryota</taxon>
        <taxon>Metazoa</taxon>
        <taxon>Cnidaria</taxon>
        <taxon>Anthozoa</taxon>
        <taxon>Hexacorallia</taxon>
        <taxon>Scleractinia</taxon>
        <taxon>Fungiina</taxon>
        <taxon>Poritidae</taxon>
        <taxon>Porites</taxon>
    </lineage>
</organism>
<evidence type="ECO:0000256" key="1">
    <source>
        <dbReference type="SAM" id="MobiDB-lite"/>
    </source>
</evidence>
<evidence type="ECO:0000313" key="3">
    <source>
        <dbReference type="Proteomes" id="UP001159427"/>
    </source>
</evidence>
<gene>
    <name evidence="2" type="ORF">PEVE_00003172</name>
</gene>
<comment type="caution">
    <text evidence="2">The sequence shown here is derived from an EMBL/GenBank/DDBJ whole genome shotgun (WGS) entry which is preliminary data.</text>
</comment>
<dbReference type="Proteomes" id="UP001159427">
    <property type="component" value="Unassembled WGS sequence"/>
</dbReference>
<dbReference type="PANTHER" id="PTHR15093:SF1">
    <property type="entry name" value="PRKC APOPTOSIS WT1 REGULATOR PROTEIN"/>
    <property type="match status" value="1"/>
</dbReference>
<accession>A0ABN8LQK1</accession>
<feature type="compositionally biased region" description="Polar residues" evidence="1">
    <location>
        <begin position="159"/>
        <end position="169"/>
    </location>
</feature>
<keyword evidence="3" id="KW-1185">Reference proteome</keyword>
<evidence type="ECO:0008006" key="4">
    <source>
        <dbReference type="Google" id="ProtNLM"/>
    </source>
</evidence>
<reference evidence="2 3" key="1">
    <citation type="submission" date="2022-05" db="EMBL/GenBank/DDBJ databases">
        <authorList>
            <consortium name="Genoscope - CEA"/>
            <person name="William W."/>
        </authorList>
    </citation>
    <scope>NUCLEOTIDE SEQUENCE [LARGE SCALE GENOMIC DNA]</scope>
</reference>
<dbReference type="PANTHER" id="PTHR15093">
    <property type="entry name" value="PROSTATE APOPTOSIS RESPONSE PROTEIN PAR-4"/>
    <property type="match status" value="1"/>
</dbReference>